<dbReference type="RefSeq" id="WP_115849169.1">
    <property type="nucleotide sequence ID" value="NZ_QTUC01000001.1"/>
</dbReference>
<protein>
    <submittedName>
        <fullName evidence="4">Putative thioredoxin</fullName>
    </submittedName>
</protein>
<evidence type="ECO:0000313" key="4">
    <source>
        <dbReference type="EMBL" id="REF35370.1"/>
    </source>
</evidence>
<accession>A0A3D9V5D3</accession>
<proteinExistence type="inferred from homology"/>
<dbReference type="OrthoDB" id="5181746at2"/>
<dbReference type="InterPro" id="IPR011990">
    <property type="entry name" value="TPR-like_helical_dom_sf"/>
</dbReference>
<sequence length="309" mass="32964">MTSQSFSRPGAVDLSDLAKRASSGQAPGSGGTSAAGGGGFVVEVTEANFDKEVVQRSLTVPVVIDFWATWCQPCKQLSPVLERLAAEYGGRFVLATIDVDKNPRLAQAAGIQSIPLVVAVVRGQLVPLFQGAIPEAQVRQYLDELLRLAASQGVTGTAQPIPGAGQAGAPPARDPRYAEADAALERGDLDGAIAAFEKLLNQNPDDQEAKRGLASARLLRRVREIPAQQARADAAAKPDDVQAQIMVADLDLAAGHVEDAFSRLVDTVRRTAGDDRDLARRHLLELYDVVGPDDERVRRSRRDLSAALF</sequence>
<comment type="similarity">
    <text evidence="1">Belongs to the thioredoxin family.</text>
</comment>
<evidence type="ECO:0000256" key="1">
    <source>
        <dbReference type="ARBA" id="ARBA00008987"/>
    </source>
</evidence>
<dbReference type="Pfam" id="PF14561">
    <property type="entry name" value="TPR_20"/>
    <property type="match status" value="1"/>
</dbReference>
<dbReference type="PROSITE" id="PS51352">
    <property type="entry name" value="THIOREDOXIN_2"/>
    <property type="match status" value="1"/>
</dbReference>
<evidence type="ECO:0000313" key="5">
    <source>
        <dbReference type="Proteomes" id="UP000256485"/>
    </source>
</evidence>
<reference evidence="4 5" key="1">
    <citation type="submission" date="2018-08" db="EMBL/GenBank/DDBJ databases">
        <title>Sequencing the genomes of 1000 actinobacteria strains.</title>
        <authorList>
            <person name="Klenk H.-P."/>
        </authorList>
    </citation>
    <scope>NUCLEOTIDE SEQUENCE [LARGE SCALE GENOMIC DNA]</scope>
    <source>
        <strain evidence="4 5">DSM 22891</strain>
    </source>
</reference>
<dbReference type="AlphaFoldDB" id="A0A3D9V5D3"/>
<dbReference type="GO" id="GO:0006950">
    <property type="term" value="P:response to stress"/>
    <property type="evidence" value="ECO:0007669"/>
    <property type="project" value="UniProtKB-ARBA"/>
</dbReference>
<dbReference type="Proteomes" id="UP000256485">
    <property type="component" value="Unassembled WGS sequence"/>
</dbReference>
<dbReference type="SUPFAM" id="SSF48452">
    <property type="entry name" value="TPR-like"/>
    <property type="match status" value="1"/>
</dbReference>
<keyword evidence="2" id="KW-0676">Redox-active center</keyword>
<dbReference type="InterPro" id="IPR013766">
    <property type="entry name" value="Thioredoxin_domain"/>
</dbReference>
<dbReference type="CDD" id="cd02956">
    <property type="entry name" value="ybbN"/>
    <property type="match status" value="1"/>
</dbReference>
<dbReference type="GO" id="GO:0005737">
    <property type="term" value="C:cytoplasm"/>
    <property type="evidence" value="ECO:0007669"/>
    <property type="project" value="TreeGrafter"/>
</dbReference>
<dbReference type="PANTHER" id="PTHR45663">
    <property type="entry name" value="GEO12009P1"/>
    <property type="match status" value="1"/>
</dbReference>
<feature type="domain" description="Thioredoxin" evidence="3">
    <location>
        <begin position="15"/>
        <end position="147"/>
    </location>
</feature>
<gene>
    <name evidence="4" type="ORF">DFJ64_0749</name>
</gene>
<evidence type="ECO:0000256" key="2">
    <source>
        <dbReference type="ARBA" id="ARBA00023284"/>
    </source>
</evidence>
<dbReference type="Gene3D" id="1.25.40.10">
    <property type="entry name" value="Tetratricopeptide repeat domain"/>
    <property type="match status" value="1"/>
</dbReference>
<evidence type="ECO:0000259" key="3">
    <source>
        <dbReference type="PROSITE" id="PS51352"/>
    </source>
</evidence>
<dbReference type="EMBL" id="QTUC01000001">
    <property type="protein sequence ID" value="REF35370.1"/>
    <property type="molecule type" value="Genomic_DNA"/>
</dbReference>
<dbReference type="GO" id="GO:0015035">
    <property type="term" value="F:protein-disulfide reductase activity"/>
    <property type="evidence" value="ECO:0007669"/>
    <property type="project" value="TreeGrafter"/>
</dbReference>
<keyword evidence="5" id="KW-1185">Reference proteome</keyword>
<organism evidence="4 5">
    <name type="scientific">Thermasporomyces composti</name>
    <dbReference type="NCBI Taxonomy" id="696763"/>
    <lineage>
        <taxon>Bacteria</taxon>
        <taxon>Bacillati</taxon>
        <taxon>Actinomycetota</taxon>
        <taxon>Actinomycetes</taxon>
        <taxon>Propionibacteriales</taxon>
        <taxon>Nocardioidaceae</taxon>
        <taxon>Thermasporomyces</taxon>
    </lineage>
</organism>
<dbReference type="Pfam" id="PF13428">
    <property type="entry name" value="TPR_14"/>
    <property type="match status" value="1"/>
</dbReference>
<dbReference type="InterPro" id="IPR036249">
    <property type="entry name" value="Thioredoxin-like_sf"/>
</dbReference>
<name>A0A3D9V5D3_THECX</name>
<dbReference type="Gene3D" id="3.40.30.10">
    <property type="entry name" value="Glutaredoxin"/>
    <property type="match status" value="1"/>
</dbReference>
<dbReference type="Pfam" id="PF00085">
    <property type="entry name" value="Thioredoxin"/>
    <property type="match status" value="1"/>
</dbReference>
<comment type="caution">
    <text evidence="4">The sequence shown here is derived from an EMBL/GenBank/DDBJ whole genome shotgun (WGS) entry which is preliminary data.</text>
</comment>
<dbReference type="PANTHER" id="PTHR45663:SF11">
    <property type="entry name" value="GEO12009P1"/>
    <property type="match status" value="1"/>
</dbReference>
<dbReference type="SUPFAM" id="SSF52833">
    <property type="entry name" value="Thioredoxin-like"/>
    <property type="match status" value="1"/>
</dbReference>